<evidence type="ECO:0000313" key="3">
    <source>
        <dbReference type="Proteomes" id="UP000256952"/>
    </source>
</evidence>
<dbReference type="EMBL" id="OFTH01000027">
    <property type="protein sequence ID" value="SOZ62666.1"/>
    <property type="molecule type" value="Genomic_DNA"/>
</dbReference>
<proteinExistence type="predicted"/>
<feature type="region of interest" description="Disordered" evidence="1">
    <location>
        <begin position="1"/>
        <end position="38"/>
    </location>
</feature>
<name>A0A976G2L2_9BURK</name>
<gene>
    <name evidence="2" type="ORF">CBM2613_A330135</name>
</gene>
<reference evidence="2 3" key="1">
    <citation type="submission" date="2018-01" db="EMBL/GenBank/DDBJ databases">
        <authorList>
            <person name="Clerissi C."/>
        </authorList>
    </citation>
    <scope>NUCLEOTIDE SEQUENCE [LARGE SCALE GENOMIC DNA]</scope>
    <source>
        <strain evidence="2">Cupriavidus taiwanensis STM 8556</strain>
    </source>
</reference>
<accession>A0A976G2L2</accession>
<evidence type="ECO:0000313" key="2">
    <source>
        <dbReference type="EMBL" id="SOZ62666.1"/>
    </source>
</evidence>
<comment type="caution">
    <text evidence="2">The sequence shown here is derived from an EMBL/GenBank/DDBJ whole genome shotgun (WGS) entry which is preliminary data.</text>
</comment>
<protein>
    <submittedName>
        <fullName evidence="2">Uncharacterized protein</fullName>
    </submittedName>
</protein>
<sequence length="69" mass="7383">MAALAGPTVLAHRPQPLALKPSPLPLSRKQERGANRGSADGSYFFNMAHFDSATVVKAWSPGMVATTFR</sequence>
<organism evidence="2 3">
    <name type="scientific">Cupriavidus taiwanensis</name>
    <dbReference type="NCBI Taxonomy" id="164546"/>
    <lineage>
        <taxon>Bacteria</taxon>
        <taxon>Pseudomonadati</taxon>
        <taxon>Pseudomonadota</taxon>
        <taxon>Betaproteobacteria</taxon>
        <taxon>Burkholderiales</taxon>
        <taxon>Burkholderiaceae</taxon>
        <taxon>Cupriavidus</taxon>
    </lineage>
</organism>
<dbReference type="Proteomes" id="UP000256952">
    <property type="component" value="Chromosome CBM2613_a"/>
</dbReference>
<dbReference type="AlphaFoldDB" id="A0A976G2L2"/>
<evidence type="ECO:0000256" key="1">
    <source>
        <dbReference type="SAM" id="MobiDB-lite"/>
    </source>
</evidence>